<gene>
    <name evidence="1" type="primary">Vigan.05G255500</name>
    <name evidence="1" type="ORF">VIGAN_05255500</name>
</gene>
<protein>
    <submittedName>
        <fullName evidence="1">Uncharacterized protein</fullName>
    </submittedName>
</protein>
<dbReference type="AlphaFoldDB" id="A0A0S3S7X3"/>
<name>A0A0S3S7X3_PHAAN</name>
<proteinExistence type="predicted"/>
<sequence length="101" mass="11295">SQSFLVSSNPNSLSESSPLMASQMAIFFQSTDGFANGDLLPHAFCSLLQTLFPRQNHIHFHVLSQEPQLADPAPLPPNLASDSPFYHQNWRISSSLYFFLL</sequence>
<dbReference type="EMBL" id="AP015038">
    <property type="protein sequence ID" value="BAT88909.1"/>
    <property type="molecule type" value="Genomic_DNA"/>
</dbReference>
<dbReference type="Proteomes" id="UP000291084">
    <property type="component" value="Chromosome 5"/>
</dbReference>
<keyword evidence="2" id="KW-1185">Reference proteome</keyword>
<organism evidence="1 2">
    <name type="scientific">Vigna angularis var. angularis</name>
    <dbReference type="NCBI Taxonomy" id="157739"/>
    <lineage>
        <taxon>Eukaryota</taxon>
        <taxon>Viridiplantae</taxon>
        <taxon>Streptophyta</taxon>
        <taxon>Embryophyta</taxon>
        <taxon>Tracheophyta</taxon>
        <taxon>Spermatophyta</taxon>
        <taxon>Magnoliopsida</taxon>
        <taxon>eudicotyledons</taxon>
        <taxon>Gunneridae</taxon>
        <taxon>Pentapetalae</taxon>
        <taxon>rosids</taxon>
        <taxon>fabids</taxon>
        <taxon>Fabales</taxon>
        <taxon>Fabaceae</taxon>
        <taxon>Papilionoideae</taxon>
        <taxon>50 kb inversion clade</taxon>
        <taxon>NPAAA clade</taxon>
        <taxon>indigoferoid/millettioid clade</taxon>
        <taxon>Phaseoleae</taxon>
        <taxon>Vigna</taxon>
    </lineage>
</organism>
<evidence type="ECO:0000313" key="1">
    <source>
        <dbReference type="EMBL" id="BAT88909.1"/>
    </source>
</evidence>
<evidence type="ECO:0000313" key="2">
    <source>
        <dbReference type="Proteomes" id="UP000291084"/>
    </source>
</evidence>
<reference evidence="1 2" key="1">
    <citation type="journal article" date="2015" name="Sci. Rep.">
        <title>The power of single molecule real-time sequencing technology in the de novo assembly of a eukaryotic genome.</title>
        <authorList>
            <person name="Sakai H."/>
            <person name="Naito K."/>
            <person name="Ogiso-Tanaka E."/>
            <person name="Takahashi Y."/>
            <person name="Iseki K."/>
            <person name="Muto C."/>
            <person name="Satou K."/>
            <person name="Teruya K."/>
            <person name="Shiroma A."/>
            <person name="Shimoji M."/>
            <person name="Hirano T."/>
            <person name="Itoh T."/>
            <person name="Kaga A."/>
            <person name="Tomooka N."/>
        </authorList>
    </citation>
    <scope>NUCLEOTIDE SEQUENCE [LARGE SCALE GENOMIC DNA]</scope>
    <source>
        <strain evidence="2">cv. Shumari</strain>
    </source>
</reference>
<feature type="non-terminal residue" evidence="1">
    <location>
        <position position="1"/>
    </location>
</feature>
<accession>A0A0S3S7X3</accession>